<gene>
    <name evidence="5" type="ORF">QCL97_006805</name>
</gene>
<organism evidence="5 6">
    <name type="scientific">Chromobacterium amazonense</name>
    <dbReference type="NCBI Taxonomy" id="1382803"/>
    <lineage>
        <taxon>Bacteria</taxon>
        <taxon>Pseudomonadati</taxon>
        <taxon>Pseudomonadota</taxon>
        <taxon>Betaproteobacteria</taxon>
        <taxon>Neisseriales</taxon>
        <taxon>Chromobacteriaceae</taxon>
        <taxon>Chromobacterium</taxon>
    </lineage>
</organism>
<sequence>MQDAKKAACAFWRKTGCSRLGKGLGVIPGADTDRRVGDALAPVCGLVRDHHLAEVAARVGYDSDAAFPRAFKRLTGMPPGEYRRTALPD</sequence>
<dbReference type="InterPro" id="IPR018060">
    <property type="entry name" value="HTH_AraC"/>
</dbReference>
<keyword evidence="6" id="KW-1185">Reference proteome</keyword>
<proteinExistence type="predicted"/>
<dbReference type="InterPro" id="IPR020449">
    <property type="entry name" value="Tscrpt_reg_AraC-type_HTH"/>
</dbReference>
<protein>
    <submittedName>
        <fullName evidence="5">AraC family transcriptional regulator</fullName>
    </submittedName>
</protein>
<reference evidence="5 6" key="1">
    <citation type="submission" date="2023-12" db="EMBL/GenBank/DDBJ databases">
        <title>Evaluation and characterization of a potential secondary metabolite violacein from indigenous Chromobacterium amazonense SAM215.</title>
        <authorList>
            <person name="Tarafdar M.R."/>
            <person name="Abedin S.M."/>
            <person name="Atiqua A."/>
            <person name="Saha A."/>
            <person name="Khan S.N."/>
        </authorList>
    </citation>
    <scope>NUCLEOTIDE SEQUENCE [LARGE SCALE GENOMIC DNA]</scope>
    <source>
        <strain evidence="5 6">SAM215</strain>
    </source>
</reference>
<evidence type="ECO:0000256" key="2">
    <source>
        <dbReference type="ARBA" id="ARBA00023125"/>
    </source>
</evidence>
<dbReference type="SUPFAM" id="SSF46689">
    <property type="entry name" value="Homeodomain-like"/>
    <property type="match status" value="1"/>
</dbReference>
<evidence type="ECO:0000256" key="1">
    <source>
        <dbReference type="ARBA" id="ARBA00023015"/>
    </source>
</evidence>
<dbReference type="InterPro" id="IPR009057">
    <property type="entry name" value="Homeodomain-like_sf"/>
</dbReference>
<evidence type="ECO:0000256" key="3">
    <source>
        <dbReference type="ARBA" id="ARBA00023163"/>
    </source>
</evidence>
<keyword evidence="2" id="KW-0238">DNA-binding</keyword>
<evidence type="ECO:0000259" key="4">
    <source>
        <dbReference type="PROSITE" id="PS01124"/>
    </source>
</evidence>
<dbReference type="RefSeq" id="WP_307913666.1">
    <property type="nucleotide sequence ID" value="NZ_JAVFJF020000010.1"/>
</dbReference>
<evidence type="ECO:0000313" key="5">
    <source>
        <dbReference type="EMBL" id="MEJ8674431.1"/>
    </source>
</evidence>
<comment type="caution">
    <text evidence="5">The sequence shown here is derived from an EMBL/GenBank/DDBJ whole genome shotgun (WGS) entry which is preliminary data.</text>
</comment>
<feature type="domain" description="HTH araC/xylS-type" evidence="4">
    <location>
        <begin position="49"/>
        <end position="85"/>
    </location>
</feature>
<keyword evidence="1" id="KW-0805">Transcription regulation</keyword>
<dbReference type="EMBL" id="JAVFJF020000010">
    <property type="protein sequence ID" value="MEJ8674431.1"/>
    <property type="molecule type" value="Genomic_DNA"/>
</dbReference>
<evidence type="ECO:0000313" key="6">
    <source>
        <dbReference type="Proteomes" id="UP001224516"/>
    </source>
</evidence>
<dbReference type="Pfam" id="PF12833">
    <property type="entry name" value="HTH_18"/>
    <property type="match status" value="1"/>
</dbReference>
<dbReference type="PROSITE" id="PS01124">
    <property type="entry name" value="HTH_ARAC_FAMILY_2"/>
    <property type="match status" value="1"/>
</dbReference>
<name>A0ABU8UZX3_9NEIS</name>
<dbReference type="PRINTS" id="PR00032">
    <property type="entry name" value="HTHARAC"/>
</dbReference>
<dbReference type="Gene3D" id="1.10.10.60">
    <property type="entry name" value="Homeodomain-like"/>
    <property type="match status" value="1"/>
</dbReference>
<keyword evidence="3" id="KW-0804">Transcription</keyword>
<dbReference type="Proteomes" id="UP001224516">
    <property type="component" value="Unassembled WGS sequence"/>
</dbReference>
<accession>A0ABU8UZX3</accession>